<dbReference type="EMBL" id="JAMQOT010000001">
    <property type="protein sequence ID" value="MDF9744992.1"/>
    <property type="molecule type" value="Genomic_DNA"/>
</dbReference>
<evidence type="ECO:0000256" key="1">
    <source>
        <dbReference type="ARBA" id="ARBA00022729"/>
    </source>
</evidence>
<feature type="domain" description="LamG-like jellyroll fold" evidence="4">
    <location>
        <begin position="256"/>
        <end position="396"/>
    </location>
</feature>
<dbReference type="PANTHER" id="PTHR42200">
    <property type="entry name" value="ARCHAEAL FLAGELLA-RELATED PROTEIN F-RELATED"/>
    <property type="match status" value="1"/>
</dbReference>
<evidence type="ECO:0000256" key="2">
    <source>
        <dbReference type="ARBA" id="ARBA00023157"/>
    </source>
</evidence>
<dbReference type="Pfam" id="PF13385">
    <property type="entry name" value="Laminin_G_3"/>
    <property type="match status" value="1"/>
</dbReference>
<dbReference type="InterPro" id="IPR006558">
    <property type="entry name" value="LamG-like"/>
</dbReference>
<sequence>MVRASVAQLILFIAALSVSTLFVGVIVTETGLYAQSVEEEGERETAAIDAEIEIINDPEAKAVYNETDETVTVYVKNVGGGTLRPDDLEVVLNGELATVAETDVIGGEPWRRNLVLAVTLDHPIEGGKNRALVRIDGSRDLLSFRYAGSLDWSTDGDWSAGTHERTVSDGIGDRDADTVRLGYDAGDSGLVAYWPLDEDSGDTAFDATGANDGRHVNDPTPGQTGLVGTTAYDFDHTQNQHVNVSHSDSLEMSTDDRVSVSTWIKLDEGWGDTVDDAMAIVQKSDASYNLQLVPSSTSPEVQFAIHDGTEYHFATVTLPDDHEGRWVHVSGRFEADTEFSVSADGQTGTADPPSNVRATDDHPLGIGDNIDDSASNRSFAGDIDEVRLFDRALTDDELSDEYLTATNGSHITDWRTTTGDMRADSLQLENVSATLDGENVTAYVESDTTGDGTADEVSDPVALTESSEVYAVEGITADNDRFRLRLEFETGSVTRTPVVSRIELTQE</sequence>
<feature type="region of interest" description="Disordered" evidence="3">
    <location>
        <begin position="341"/>
        <end position="377"/>
    </location>
</feature>
<dbReference type="InterPro" id="IPR013320">
    <property type="entry name" value="ConA-like_dom_sf"/>
</dbReference>
<dbReference type="PANTHER" id="PTHR42200:SF2">
    <property type="entry name" value="ARCHAEAL FLAGELLA-RELATED PROTEIN F"/>
    <property type="match status" value="1"/>
</dbReference>
<evidence type="ECO:0000313" key="5">
    <source>
        <dbReference type="EMBL" id="MDF9744992.1"/>
    </source>
</evidence>
<accession>A0A9Q4Q2J8</accession>
<proteinExistence type="predicted"/>
<reference evidence="5" key="1">
    <citation type="submission" date="2022-06" db="EMBL/GenBank/DDBJ databases">
        <title>Natrinema sp. a new haloarchaeum isolate from saline soil.</title>
        <authorList>
            <person name="Strakova D."/>
            <person name="Galisteo C."/>
            <person name="Sanchez-Porro C."/>
            <person name="Ventosa A."/>
        </authorList>
    </citation>
    <scope>NUCLEOTIDE SEQUENCE</scope>
    <source>
        <strain evidence="5">S1CR25-10</strain>
    </source>
</reference>
<organism evidence="5 6">
    <name type="scientific">Natrinema salsiterrestre</name>
    <dbReference type="NCBI Taxonomy" id="2950540"/>
    <lineage>
        <taxon>Archaea</taxon>
        <taxon>Methanobacteriati</taxon>
        <taxon>Methanobacteriota</taxon>
        <taxon>Stenosarchaea group</taxon>
        <taxon>Halobacteria</taxon>
        <taxon>Halobacteriales</taxon>
        <taxon>Natrialbaceae</taxon>
        <taxon>Natrinema</taxon>
    </lineage>
</organism>
<protein>
    <recommendedName>
        <fullName evidence="4">LamG-like jellyroll fold domain-containing protein</fullName>
    </recommendedName>
</protein>
<gene>
    <name evidence="5" type="ORF">NDI89_05255</name>
</gene>
<dbReference type="SUPFAM" id="SSF49899">
    <property type="entry name" value="Concanavalin A-like lectins/glucanases"/>
    <property type="match status" value="1"/>
</dbReference>
<keyword evidence="2" id="KW-1015">Disulfide bond</keyword>
<keyword evidence="6" id="KW-1185">Reference proteome</keyword>
<name>A0A9Q4Q2J8_9EURY</name>
<dbReference type="AlphaFoldDB" id="A0A9Q4Q2J8"/>
<dbReference type="Proteomes" id="UP001154061">
    <property type="component" value="Unassembled WGS sequence"/>
</dbReference>
<dbReference type="GO" id="GO:0005198">
    <property type="term" value="F:structural molecule activity"/>
    <property type="evidence" value="ECO:0007669"/>
    <property type="project" value="InterPro"/>
</dbReference>
<dbReference type="Gene3D" id="2.60.120.200">
    <property type="match status" value="1"/>
</dbReference>
<evidence type="ECO:0000256" key="3">
    <source>
        <dbReference type="SAM" id="MobiDB-lite"/>
    </source>
</evidence>
<dbReference type="SMART" id="SM00560">
    <property type="entry name" value="LamGL"/>
    <property type="match status" value="1"/>
</dbReference>
<dbReference type="RefSeq" id="WP_277520455.1">
    <property type="nucleotide sequence ID" value="NZ_JAMQOT010000001.1"/>
</dbReference>
<evidence type="ECO:0000313" key="6">
    <source>
        <dbReference type="Proteomes" id="UP001154061"/>
    </source>
</evidence>
<dbReference type="InterPro" id="IPR002774">
    <property type="entry name" value="Flagellin_arc-type"/>
</dbReference>
<keyword evidence="1" id="KW-0732">Signal</keyword>
<comment type="caution">
    <text evidence="5">The sequence shown here is derived from an EMBL/GenBank/DDBJ whole genome shotgun (WGS) entry which is preliminary data.</text>
</comment>
<dbReference type="Pfam" id="PF01917">
    <property type="entry name" value="Flagellin_arch-type"/>
    <property type="match status" value="1"/>
</dbReference>
<dbReference type="GO" id="GO:0097588">
    <property type="term" value="P:archaeal or bacterial-type flagellum-dependent cell motility"/>
    <property type="evidence" value="ECO:0007669"/>
    <property type="project" value="InterPro"/>
</dbReference>
<evidence type="ECO:0000259" key="4">
    <source>
        <dbReference type="SMART" id="SM00560"/>
    </source>
</evidence>